<comment type="caution">
    <text evidence="8">The sequence shown here is derived from an EMBL/GenBank/DDBJ whole genome shotgun (WGS) entry which is preliminary data.</text>
</comment>
<dbReference type="Proteomes" id="UP000619265">
    <property type="component" value="Unassembled WGS sequence"/>
</dbReference>
<accession>A0A833TWH4</accession>
<evidence type="ECO:0000256" key="2">
    <source>
        <dbReference type="ARBA" id="ARBA00007635"/>
    </source>
</evidence>
<feature type="transmembrane region" description="Helical" evidence="6">
    <location>
        <begin position="300"/>
        <end position="320"/>
    </location>
</feature>
<organism evidence="8 9">
    <name type="scientific">Juglans regia</name>
    <name type="common">English walnut</name>
    <dbReference type="NCBI Taxonomy" id="51240"/>
    <lineage>
        <taxon>Eukaryota</taxon>
        <taxon>Viridiplantae</taxon>
        <taxon>Streptophyta</taxon>
        <taxon>Embryophyta</taxon>
        <taxon>Tracheophyta</taxon>
        <taxon>Spermatophyta</taxon>
        <taxon>Magnoliopsida</taxon>
        <taxon>eudicotyledons</taxon>
        <taxon>Gunneridae</taxon>
        <taxon>Pentapetalae</taxon>
        <taxon>rosids</taxon>
        <taxon>fabids</taxon>
        <taxon>Fagales</taxon>
        <taxon>Juglandaceae</taxon>
        <taxon>Juglans</taxon>
    </lineage>
</organism>
<feature type="domain" description="EamA" evidence="7">
    <location>
        <begin position="15"/>
        <end position="136"/>
    </location>
</feature>
<evidence type="ECO:0000313" key="9">
    <source>
        <dbReference type="Proteomes" id="UP000619265"/>
    </source>
</evidence>
<name>A0A833TWH4_JUGRE</name>
<dbReference type="AlphaFoldDB" id="A0A833TWH4"/>
<dbReference type="PANTHER" id="PTHR31218">
    <property type="entry name" value="WAT1-RELATED PROTEIN"/>
    <property type="match status" value="1"/>
</dbReference>
<feature type="transmembrane region" description="Helical" evidence="6">
    <location>
        <begin position="242"/>
        <end position="262"/>
    </location>
</feature>
<dbReference type="GO" id="GO:0016020">
    <property type="term" value="C:membrane"/>
    <property type="evidence" value="ECO:0007669"/>
    <property type="project" value="UniProtKB-SubCell"/>
</dbReference>
<evidence type="ECO:0000256" key="1">
    <source>
        <dbReference type="ARBA" id="ARBA00004141"/>
    </source>
</evidence>
<feature type="transmembrane region" description="Helical" evidence="6">
    <location>
        <begin position="15"/>
        <end position="33"/>
    </location>
</feature>
<evidence type="ECO:0000256" key="5">
    <source>
        <dbReference type="ARBA" id="ARBA00023136"/>
    </source>
</evidence>
<evidence type="ECO:0000313" key="8">
    <source>
        <dbReference type="EMBL" id="KAF5456425.1"/>
    </source>
</evidence>
<feature type="transmembrane region" description="Helical" evidence="6">
    <location>
        <begin position="77"/>
        <end position="100"/>
    </location>
</feature>
<feature type="transmembrane region" description="Helical" evidence="6">
    <location>
        <begin position="178"/>
        <end position="197"/>
    </location>
</feature>
<protein>
    <recommendedName>
        <fullName evidence="6">WAT1-related protein</fullName>
    </recommendedName>
</protein>
<reference evidence="8" key="2">
    <citation type="submission" date="2020-03" db="EMBL/GenBank/DDBJ databases">
        <title>Walnut 2.0.</title>
        <authorList>
            <person name="Marrano A."/>
            <person name="Britton M."/>
            <person name="Zimin A.V."/>
            <person name="Zaini P.A."/>
            <person name="Workman R."/>
            <person name="Puiu D."/>
            <person name="Bianco L."/>
            <person name="Allen B.J."/>
            <person name="Troggio M."/>
            <person name="Leslie C.A."/>
            <person name="Timp W."/>
            <person name="Dendekar A."/>
            <person name="Salzberg S.L."/>
            <person name="Neale D.B."/>
        </authorList>
    </citation>
    <scope>NUCLEOTIDE SEQUENCE</scope>
    <source>
        <tissue evidence="8">Leaves</tissue>
    </source>
</reference>
<feature type="transmembrane region" description="Helical" evidence="6">
    <location>
        <begin position="39"/>
        <end position="65"/>
    </location>
</feature>
<dbReference type="InterPro" id="IPR000620">
    <property type="entry name" value="EamA_dom"/>
</dbReference>
<evidence type="ECO:0000256" key="6">
    <source>
        <dbReference type="RuleBase" id="RU363077"/>
    </source>
</evidence>
<keyword evidence="4 6" id="KW-1133">Transmembrane helix</keyword>
<sequence>METTRLLYWLEESKAYVFLTLNELCLAIFMILVQSLTSVGVSALIIQVYGHAISTIVLALLAFFIEKNARPPLTFKILCYAFLMGLLQITLCQMLLAVSLQYISSTYQSVGLNLVPSIVFTLALIFRQEKLKCWSINGQAKIWGLALSAAGALTLVSWNGPVVLTSMLFNIQVISDGIIGGIMIVVGVLSTSIWNIVVGHVTRLYPAELSLTAMMSLFGTIQAAIVAAFVSSSSSWKLKWEGGLVLITILLGGVVVTGLSYYVMTWSIKKRGPVFTTAFNPLLVVLSFILQTFVLGNSAHLGSIVGGVLVILGLYLLLWAKANDVKKEEIVADDSLYSPLVQP</sequence>
<keyword evidence="3 6" id="KW-0812">Transmembrane</keyword>
<keyword evidence="5 6" id="KW-0472">Membrane</keyword>
<gene>
    <name evidence="8" type="ORF">F2P56_025913</name>
</gene>
<reference evidence="8" key="1">
    <citation type="submission" date="2015-10" db="EMBL/GenBank/DDBJ databases">
        <authorList>
            <person name="Martinez-Garcia P.J."/>
            <person name="Crepeau M.W."/>
            <person name="Puiu D."/>
            <person name="Gonzalez-Ibeas D."/>
            <person name="Whalen J."/>
            <person name="Stevens K."/>
            <person name="Paul R."/>
            <person name="Butterfield T."/>
            <person name="Britton M."/>
            <person name="Reagan R."/>
            <person name="Chakraborty S."/>
            <person name="Walawage S.L."/>
            <person name="Vasquez-Gross H.A."/>
            <person name="Cardeno C."/>
            <person name="Famula R."/>
            <person name="Pratt K."/>
            <person name="Kuruganti S."/>
            <person name="Aradhya M.K."/>
            <person name="Leslie C.A."/>
            <person name="Dandekar A.M."/>
            <person name="Salzberg S.L."/>
            <person name="Wegrzyn J.L."/>
            <person name="Langley C.H."/>
            <person name="Neale D.B."/>
        </authorList>
    </citation>
    <scope>NUCLEOTIDE SEQUENCE</scope>
    <source>
        <tissue evidence="8">Leaves</tissue>
    </source>
</reference>
<feature type="transmembrane region" description="Helical" evidence="6">
    <location>
        <begin position="274"/>
        <end position="294"/>
    </location>
</feature>
<proteinExistence type="inferred from homology"/>
<evidence type="ECO:0000259" key="7">
    <source>
        <dbReference type="Pfam" id="PF00892"/>
    </source>
</evidence>
<feature type="transmembrane region" description="Helical" evidence="6">
    <location>
        <begin position="106"/>
        <end position="126"/>
    </location>
</feature>
<comment type="similarity">
    <text evidence="2 6">Belongs to the drug/metabolite transporter (DMT) superfamily. Plant drug/metabolite exporter (P-DME) (TC 2.A.7.4) family.</text>
</comment>
<dbReference type="Pfam" id="PF00892">
    <property type="entry name" value="EamA"/>
    <property type="match status" value="2"/>
</dbReference>
<feature type="transmembrane region" description="Helical" evidence="6">
    <location>
        <begin position="138"/>
        <end position="158"/>
    </location>
</feature>
<dbReference type="EMBL" id="LIHL02000011">
    <property type="protein sequence ID" value="KAF5456425.1"/>
    <property type="molecule type" value="Genomic_DNA"/>
</dbReference>
<comment type="subcellular location">
    <subcellularLocation>
        <location evidence="1 6">Membrane</location>
        <topology evidence="1 6">Multi-pass membrane protein</topology>
    </subcellularLocation>
</comment>
<feature type="domain" description="EamA" evidence="7">
    <location>
        <begin position="179"/>
        <end position="318"/>
    </location>
</feature>
<dbReference type="SUPFAM" id="SSF103481">
    <property type="entry name" value="Multidrug resistance efflux transporter EmrE"/>
    <property type="match status" value="1"/>
</dbReference>
<evidence type="ECO:0000256" key="3">
    <source>
        <dbReference type="ARBA" id="ARBA00022692"/>
    </source>
</evidence>
<dbReference type="GO" id="GO:0022857">
    <property type="term" value="F:transmembrane transporter activity"/>
    <property type="evidence" value="ECO:0007669"/>
    <property type="project" value="InterPro"/>
</dbReference>
<dbReference type="InterPro" id="IPR030184">
    <property type="entry name" value="WAT1-related"/>
</dbReference>
<dbReference type="Gramene" id="Jr11_26340_p1">
    <property type="protein sequence ID" value="cds.Jr11_26340_p1"/>
    <property type="gene ID" value="Jr11_26340"/>
</dbReference>
<dbReference type="InterPro" id="IPR037185">
    <property type="entry name" value="EmrE-like"/>
</dbReference>
<evidence type="ECO:0000256" key="4">
    <source>
        <dbReference type="ARBA" id="ARBA00022989"/>
    </source>
</evidence>
<feature type="transmembrane region" description="Helical" evidence="6">
    <location>
        <begin position="209"/>
        <end position="230"/>
    </location>
</feature>